<protein>
    <submittedName>
        <fullName evidence="2">Uncharacterized protein</fullName>
    </submittedName>
</protein>
<proteinExistence type="predicted"/>
<accession>A0A316UHW9</accession>
<feature type="compositionally biased region" description="Low complexity" evidence="1">
    <location>
        <begin position="7"/>
        <end position="30"/>
    </location>
</feature>
<feature type="compositionally biased region" description="Basic and acidic residues" evidence="1">
    <location>
        <begin position="52"/>
        <end position="62"/>
    </location>
</feature>
<dbReference type="GeneID" id="37031802"/>
<feature type="region of interest" description="Disordered" evidence="1">
    <location>
        <begin position="1"/>
        <end position="110"/>
    </location>
</feature>
<sequence>MPRHYHSGSNASSTSSHSYNTRSTRSSSGGSYNGPALSNGPSQHKAGGTSWSDHKGEHDRPETVPPKDPANLEKMYDSCSKAAKSGGGHGGHHEGESGGVLDKVKNIIKK</sequence>
<evidence type="ECO:0000313" key="3">
    <source>
        <dbReference type="Proteomes" id="UP000245884"/>
    </source>
</evidence>
<keyword evidence="3" id="KW-1185">Reference proteome</keyword>
<evidence type="ECO:0000256" key="1">
    <source>
        <dbReference type="SAM" id="MobiDB-lite"/>
    </source>
</evidence>
<dbReference type="Proteomes" id="UP000245884">
    <property type="component" value="Unassembled WGS sequence"/>
</dbReference>
<dbReference type="EMBL" id="KZ819679">
    <property type="protein sequence ID" value="PWN24809.1"/>
    <property type="molecule type" value="Genomic_DNA"/>
</dbReference>
<organism evidence="2 3">
    <name type="scientific">Jaminaea rosea</name>
    <dbReference type="NCBI Taxonomy" id="1569628"/>
    <lineage>
        <taxon>Eukaryota</taxon>
        <taxon>Fungi</taxon>
        <taxon>Dikarya</taxon>
        <taxon>Basidiomycota</taxon>
        <taxon>Ustilaginomycotina</taxon>
        <taxon>Exobasidiomycetes</taxon>
        <taxon>Microstromatales</taxon>
        <taxon>Microstromatales incertae sedis</taxon>
        <taxon>Jaminaea</taxon>
    </lineage>
</organism>
<reference evidence="2 3" key="1">
    <citation type="journal article" date="2018" name="Mol. Biol. Evol.">
        <title>Broad Genomic Sampling Reveals a Smut Pathogenic Ancestry of the Fungal Clade Ustilaginomycotina.</title>
        <authorList>
            <person name="Kijpornyongpan T."/>
            <person name="Mondo S.J."/>
            <person name="Barry K."/>
            <person name="Sandor L."/>
            <person name="Lee J."/>
            <person name="Lipzen A."/>
            <person name="Pangilinan J."/>
            <person name="LaButti K."/>
            <person name="Hainaut M."/>
            <person name="Henrissat B."/>
            <person name="Grigoriev I.V."/>
            <person name="Spatafora J.W."/>
            <person name="Aime M.C."/>
        </authorList>
    </citation>
    <scope>NUCLEOTIDE SEQUENCE [LARGE SCALE GENOMIC DNA]</scope>
    <source>
        <strain evidence="2 3">MCA 5214</strain>
    </source>
</reference>
<evidence type="ECO:0000313" key="2">
    <source>
        <dbReference type="EMBL" id="PWN24809.1"/>
    </source>
</evidence>
<dbReference type="AlphaFoldDB" id="A0A316UHW9"/>
<name>A0A316UHW9_9BASI</name>
<gene>
    <name evidence="2" type="ORF">BDZ90DRAFT_96798</name>
</gene>
<dbReference type="RefSeq" id="XP_025359421.1">
    <property type="nucleotide sequence ID" value="XM_025509979.1"/>
</dbReference>